<accession>A0A1L7D4L2</accession>
<dbReference type="Pfam" id="PF08544">
    <property type="entry name" value="GHMP_kinases_C"/>
    <property type="match status" value="1"/>
</dbReference>
<dbReference type="GO" id="GO:0019288">
    <property type="term" value="P:isopentenyl diphosphate biosynthetic process, methylerythritol 4-phosphate pathway"/>
    <property type="evidence" value="ECO:0007669"/>
    <property type="project" value="UniProtKB-UniRule"/>
</dbReference>
<dbReference type="EMBL" id="CP009249">
    <property type="protein sequence ID" value="APT92951.1"/>
    <property type="molecule type" value="Genomic_DNA"/>
</dbReference>
<protein>
    <recommendedName>
        <fullName evidence="3 9">4-diphosphocytidyl-2-C-methyl-D-erythritol kinase</fullName>
        <shortName evidence="9">CMK</shortName>
        <ecNumber evidence="2 9">2.7.1.148</ecNumber>
    </recommendedName>
    <alternativeName>
        <fullName evidence="8 9">4-(cytidine-5'-diphospho)-2-C-methyl-D-erythritol kinase</fullName>
    </alternativeName>
</protein>
<proteinExistence type="inferred from homology"/>
<sequence>MTTFTARAYAKVNLHLGVGDARPDGFHELATVFQSLDIFDVVTLQLGSSGISVSGPHAGGVPTDFSNLAWKAALLVAEKFPGAPEFALHLEKNIPAAGGMAGGSADAAATLVLANTAFATATGRPACPRKSLFELAAHLGSDVPFTLMGGTALGTGRGENLTPMLARGRYTWAIITNDRGLSTPEVFRKLDQLRAAGRDIPARMDTSTVAQALVSGDPHVLAGALANDLQPAALSLRPDLRKVLETGKSAGALAGIVSGSGPTCAFLCADADDAFEVVAQVTADNRGTRGLVTSGPAPGATLMG</sequence>
<dbReference type="RefSeq" id="WP_075734990.1">
    <property type="nucleotide sequence ID" value="NZ_CP009249.1"/>
</dbReference>
<organism evidence="12 13">
    <name type="scientific">Corynebacterium phocae</name>
    <dbReference type="NCBI Taxonomy" id="161895"/>
    <lineage>
        <taxon>Bacteria</taxon>
        <taxon>Bacillati</taxon>
        <taxon>Actinomycetota</taxon>
        <taxon>Actinomycetes</taxon>
        <taxon>Mycobacteriales</taxon>
        <taxon>Corynebacteriaceae</taxon>
        <taxon>Corynebacterium</taxon>
    </lineage>
</organism>
<evidence type="ECO:0000256" key="9">
    <source>
        <dbReference type="HAMAP-Rule" id="MF_00061"/>
    </source>
</evidence>
<dbReference type="GO" id="GO:0005524">
    <property type="term" value="F:ATP binding"/>
    <property type="evidence" value="ECO:0007669"/>
    <property type="project" value="UniProtKB-UniRule"/>
</dbReference>
<reference evidence="12 13" key="1">
    <citation type="submission" date="2014-08" db="EMBL/GenBank/DDBJ databases">
        <title>Complete genome sequence of Corynebacterium phocae M408/89/1(T)(=DSM 44612(T)), isolated from the common seal (Phoca vitulina).</title>
        <authorList>
            <person name="Ruckert C."/>
            <person name="Albersmeier A."/>
            <person name="Winkler A."/>
            <person name="Kalinowski J."/>
        </authorList>
    </citation>
    <scope>NUCLEOTIDE SEQUENCE [LARGE SCALE GENOMIC DNA]</scope>
    <source>
        <strain evidence="12 13">M408/89/1</strain>
    </source>
</reference>
<evidence type="ECO:0000256" key="8">
    <source>
        <dbReference type="ARBA" id="ARBA00032554"/>
    </source>
</evidence>
<dbReference type="SUPFAM" id="SSF54211">
    <property type="entry name" value="Ribosomal protein S5 domain 2-like"/>
    <property type="match status" value="1"/>
</dbReference>
<dbReference type="PANTHER" id="PTHR43527:SF2">
    <property type="entry name" value="4-DIPHOSPHOCYTIDYL-2-C-METHYL-D-ERYTHRITOL KINASE, CHLOROPLASTIC"/>
    <property type="match status" value="1"/>
</dbReference>
<dbReference type="GO" id="GO:0016114">
    <property type="term" value="P:terpenoid biosynthetic process"/>
    <property type="evidence" value="ECO:0007669"/>
    <property type="project" value="UniProtKB-UniRule"/>
</dbReference>
<dbReference type="NCBIfam" id="NF002870">
    <property type="entry name" value="PRK03188.1"/>
    <property type="match status" value="1"/>
</dbReference>
<evidence type="ECO:0000313" key="12">
    <source>
        <dbReference type="EMBL" id="APT92951.1"/>
    </source>
</evidence>
<dbReference type="Gene3D" id="3.30.70.890">
    <property type="entry name" value="GHMP kinase, C-terminal domain"/>
    <property type="match status" value="1"/>
</dbReference>
<keyword evidence="6 9" id="KW-0418">Kinase</keyword>
<comment type="function">
    <text evidence="9">Catalyzes the phosphorylation of the position 2 hydroxy group of 4-diphosphocytidyl-2C-methyl-D-erythritol.</text>
</comment>
<dbReference type="HAMAP" id="MF_00061">
    <property type="entry name" value="IspE"/>
    <property type="match status" value="1"/>
</dbReference>
<dbReference type="GO" id="GO:0050515">
    <property type="term" value="F:4-(cytidine 5'-diphospho)-2-C-methyl-D-erythritol kinase activity"/>
    <property type="evidence" value="ECO:0007669"/>
    <property type="project" value="UniProtKB-UniRule"/>
</dbReference>
<feature type="domain" description="GHMP kinase C-terminal" evidence="11">
    <location>
        <begin position="211"/>
        <end position="283"/>
    </location>
</feature>
<keyword evidence="9" id="KW-0414">Isoprene biosynthesis</keyword>
<keyword evidence="13" id="KW-1185">Reference proteome</keyword>
<comment type="pathway">
    <text evidence="9">Isoprenoid biosynthesis; isopentenyl diphosphate biosynthesis via DXP pathway; isopentenyl diphosphate from 1-deoxy-D-xylulose 5-phosphate: step 3/6.</text>
</comment>
<feature type="domain" description="GHMP kinase N-terminal" evidence="10">
    <location>
        <begin position="67"/>
        <end position="150"/>
    </location>
</feature>
<evidence type="ECO:0000256" key="4">
    <source>
        <dbReference type="ARBA" id="ARBA00022679"/>
    </source>
</evidence>
<evidence type="ECO:0000259" key="10">
    <source>
        <dbReference type="Pfam" id="PF00288"/>
    </source>
</evidence>
<dbReference type="UniPathway" id="UPA00056">
    <property type="reaction ID" value="UER00094"/>
</dbReference>
<evidence type="ECO:0000256" key="1">
    <source>
        <dbReference type="ARBA" id="ARBA00009684"/>
    </source>
</evidence>
<dbReference type="InterPro" id="IPR036554">
    <property type="entry name" value="GHMP_kinase_C_sf"/>
</dbReference>
<evidence type="ECO:0000256" key="2">
    <source>
        <dbReference type="ARBA" id="ARBA00012052"/>
    </source>
</evidence>
<dbReference type="STRING" id="161895.CPHO_08680"/>
<evidence type="ECO:0000256" key="5">
    <source>
        <dbReference type="ARBA" id="ARBA00022741"/>
    </source>
</evidence>
<dbReference type="PIRSF" id="PIRSF010376">
    <property type="entry name" value="IspE"/>
    <property type="match status" value="1"/>
</dbReference>
<dbReference type="InterPro" id="IPR014721">
    <property type="entry name" value="Ribsml_uS5_D2-typ_fold_subgr"/>
</dbReference>
<feature type="binding site" evidence="9">
    <location>
        <begin position="95"/>
        <end position="105"/>
    </location>
    <ligand>
        <name>ATP</name>
        <dbReference type="ChEBI" id="CHEBI:30616"/>
    </ligand>
</feature>
<comment type="similarity">
    <text evidence="1 9">Belongs to the GHMP kinase family. IspE subfamily.</text>
</comment>
<dbReference type="InterPro" id="IPR020568">
    <property type="entry name" value="Ribosomal_Su5_D2-typ_SF"/>
</dbReference>
<dbReference type="OrthoDB" id="3173073at2"/>
<gene>
    <name evidence="9" type="primary">ispE</name>
    <name evidence="12" type="ORF">CPHO_08680</name>
</gene>
<dbReference type="SUPFAM" id="SSF55060">
    <property type="entry name" value="GHMP Kinase, C-terminal domain"/>
    <property type="match status" value="1"/>
</dbReference>
<evidence type="ECO:0000313" key="13">
    <source>
        <dbReference type="Proteomes" id="UP000185491"/>
    </source>
</evidence>
<dbReference type="Proteomes" id="UP000185491">
    <property type="component" value="Chromosome"/>
</dbReference>
<dbReference type="Gene3D" id="3.30.230.10">
    <property type="match status" value="1"/>
</dbReference>
<keyword evidence="5 9" id="KW-0547">Nucleotide-binding</keyword>
<evidence type="ECO:0000256" key="7">
    <source>
        <dbReference type="ARBA" id="ARBA00022840"/>
    </source>
</evidence>
<dbReference type="Pfam" id="PF00288">
    <property type="entry name" value="GHMP_kinases_N"/>
    <property type="match status" value="1"/>
</dbReference>
<dbReference type="AlphaFoldDB" id="A0A1L7D4L2"/>
<dbReference type="KEGG" id="cpho:CPHO_08680"/>
<keyword evidence="7 9" id="KW-0067">ATP-binding</keyword>
<dbReference type="InterPro" id="IPR006204">
    <property type="entry name" value="GHMP_kinase_N_dom"/>
</dbReference>
<evidence type="ECO:0000256" key="6">
    <source>
        <dbReference type="ARBA" id="ARBA00022777"/>
    </source>
</evidence>
<feature type="active site" evidence="9">
    <location>
        <position position="142"/>
    </location>
</feature>
<name>A0A1L7D4L2_9CORY</name>
<keyword evidence="4 9" id="KW-0808">Transferase</keyword>
<comment type="catalytic activity">
    <reaction evidence="9">
        <text>4-CDP-2-C-methyl-D-erythritol + ATP = 4-CDP-2-C-methyl-D-erythritol 2-phosphate + ADP + H(+)</text>
        <dbReference type="Rhea" id="RHEA:18437"/>
        <dbReference type="ChEBI" id="CHEBI:15378"/>
        <dbReference type="ChEBI" id="CHEBI:30616"/>
        <dbReference type="ChEBI" id="CHEBI:57823"/>
        <dbReference type="ChEBI" id="CHEBI:57919"/>
        <dbReference type="ChEBI" id="CHEBI:456216"/>
        <dbReference type="EC" id="2.7.1.148"/>
    </reaction>
</comment>
<dbReference type="NCBIfam" id="TIGR00154">
    <property type="entry name" value="ispE"/>
    <property type="match status" value="1"/>
</dbReference>
<evidence type="ECO:0000259" key="11">
    <source>
        <dbReference type="Pfam" id="PF08544"/>
    </source>
</evidence>
<evidence type="ECO:0000256" key="3">
    <source>
        <dbReference type="ARBA" id="ARBA00017473"/>
    </source>
</evidence>
<dbReference type="InterPro" id="IPR004424">
    <property type="entry name" value="IspE"/>
</dbReference>
<dbReference type="PANTHER" id="PTHR43527">
    <property type="entry name" value="4-DIPHOSPHOCYTIDYL-2-C-METHYL-D-ERYTHRITOL KINASE, CHLOROPLASTIC"/>
    <property type="match status" value="1"/>
</dbReference>
<dbReference type="InterPro" id="IPR013750">
    <property type="entry name" value="GHMP_kinase_C_dom"/>
</dbReference>
<dbReference type="EC" id="2.7.1.148" evidence="2 9"/>
<feature type="active site" evidence="9">
    <location>
        <position position="11"/>
    </location>
</feature>